<keyword evidence="4" id="KW-0812">Transmembrane</keyword>
<keyword evidence="5" id="KW-0479">Metal-binding</keyword>
<evidence type="ECO:0000256" key="4">
    <source>
        <dbReference type="ARBA" id="ARBA00022692"/>
    </source>
</evidence>
<gene>
    <name evidence="14" type="ORF">LWI29_038189</name>
</gene>
<dbReference type="EMBL" id="JAUESC010000002">
    <property type="protein sequence ID" value="KAK0606479.1"/>
    <property type="molecule type" value="Genomic_DNA"/>
</dbReference>
<keyword evidence="10" id="KW-0472">Membrane</keyword>
<evidence type="ECO:0000256" key="12">
    <source>
        <dbReference type="SAM" id="MobiDB-lite"/>
    </source>
</evidence>
<comment type="subcellular location">
    <subcellularLocation>
        <location evidence="2">Membrane</location>
        <topology evidence="2">Single-pass membrane protein</topology>
    </subcellularLocation>
    <subcellularLocation>
        <location evidence="1">Nucleus</location>
    </subcellularLocation>
</comment>
<evidence type="ECO:0000256" key="9">
    <source>
        <dbReference type="ARBA" id="ARBA00022989"/>
    </source>
</evidence>
<dbReference type="InterPro" id="IPR056511">
    <property type="entry name" value="IDM1_C"/>
</dbReference>
<dbReference type="GO" id="GO:0016740">
    <property type="term" value="F:transferase activity"/>
    <property type="evidence" value="ECO:0007669"/>
    <property type="project" value="InterPro"/>
</dbReference>
<dbReference type="PANTHER" id="PTHR46309:SF12">
    <property type="entry name" value="GB|AAC80581.1"/>
    <property type="match status" value="1"/>
</dbReference>
<dbReference type="GO" id="GO:0005634">
    <property type="term" value="C:nucleus"/>
    <property type="evidence" value="ECO:0007669"/>
    <property type="project" value="UniProtKB-SubCell"/>
</dbReference>
<dbReference type="Pfam" id="PF14416">
    <property type="entry name" value="PMR5N"/>
    <property type="match status" value="1"/>
</dbReference>
<reference evidence="14" key="1">
    <citation type="journal article" date="2022" name="Plant J.">
        <title>Strategies of tolerance reflected in two North American maple genomes.</title>
        <authorList>
            <person name="McEvoy S.L."/>
            <person name="Sezen U.U."/>
            <person name="Trouern-Trend A."/>
            <person name="McMahon S.M."/>
            <person name="Schaberg P.G."/>
            <person name="Yang J."/>
            <person name="Wegrzyn J.L."/>
            <person name="Swenson N.G."/>
        </authorList>
    </citation>
    <scope>NUCLEOTIDE SEQUENCE</scope>
    <source>
        <strain evidence="14">NS2018</strain>
    </source>
</reference>
<keyword evidence="11" id="KW-0539">Nucleus</keyword>
<keyword evidence="6" id="KW-0863">Zinc-finger</keyword>
<dbReference type="CDD" id="cd20405">
    <property type="entry name" value="Tudor_Agenet_AtDUF_rpt1_3"/>
    <property type="match status" value="1"/>
</dbReference>
<dbReference type="GO" id="GO:0003714">
    <property type="term" value="F:transcription corepressor activity"/>
    <property type="evidence" value="ECO:0007669"/>
    <property type="project" value="InterPro"/>
</dbReference>
<evidence type="ECO:0000256" key="7">
    <source>
        <dbReference type="ARBA" id="ARBA00022833"/>
    </source>
</evidence>
<feature type="region of interest" description="Disordered" evidence="12">
    <location>
        <begin position="1086"/>
        <end position="1106"/>
    </location>
</feature>
<evidence type="ECO:0000256" key="6">
    <source>
        <dbReference type="ARBA" id="ARBA00022771"/>
    </source>
</evidence>
<comment type="similarity">
    <text evidence="3">Belongs to the PC-esterase family. TBL subfamily.</text>
</comment>
<dbReference type="PANTHER" id="PTHR46309">
    <property type="entry name" value="PHD FINGER PROTEIN 12"/>
    <property type="match status" value="1"/>
</dbReference>
<feature type="domain" description="Agenet" evidence="13">
    <location>
        <begin position="106"/>
        <end position="163"/>
    </location>
</feature>
<dbReference type="SUPFAM" id="SSF57903">
    <property type="entry name" value="FYVE/PHD zinc finger"/>
    <property type="match status" value="1"/>
</dbReference>
<dbReference type="InterPro" id="IPR025846">
    <property type="entry name" value="TBL_N"/>
</dbReference>
<dbReference type="InterPro" id="IPR026057">
    <property type="entry name" value="TBL_C"/>
</dbReference>
<dbReference type="Pfam" id="PF22970">
    <property type="entry name" value="DUF7028"/>
    <property type="match status" value="2"/>
</dbReference>
<dbReference type="Gene3D" id="3.30.40.10">
    <property type="entry name" value="Zinc/RING finger domain, C3HC4 (zinc finger)"/>
    <property type="match status" value="1"/>
</dbReference>
<evidence type="ECO:0000259" key="13">
    <source>
        <dbReference type="SMART" id="SM00743"/>
    </source>
</evidence>
<dbReference type="InterPro" id="IPR008395">
    <property type="entry name" value="Agenet-like_dom"/>
</dbReference>
<proteinExistence type="inferred from homology"/>
<dbReference type="GO" id="GO:0016020">
    <property type="term" value="C:membrane"/>
    <property type="evidence" value="ECO:0007669"/>
    <property type="project" value="UniProtKB-SubCell"/>
</dbReference>
<dbReference type="InterPro" id="IPR054292">
    <property type="entry name" value="DUF7028"/>
</dbReference>
<protein>
    <recommendedName>
        <fullName evidence="13">Agenet domain-containing protein</fullName>
    </recommendedName>
</protein>
<dbReference type="SMART" id="SM00743">
    <property type="entry name" value="Agenet"/>
    <property type="match status" value="2"/>
</dbReference>
<dbReference type="GO" id="GO:0006357">
    <property type="term" value="P:regulation of transcription by RNA polymerase II"/>
    <property type="evidence" value="ECO:0007669"/>
    <property type="project" value="TreeGrafter"/>
</dbReference>
<dbReference type="Pfam" id="PF13839">
    <property type="entry name" value="PC-Esterase"/>
    <property type="match status" value="1"/>
</dbReference>
<evidence type="ECO:0000256" key="11">
    <source>
        <dbReference type="ARBA" id="ARBA00023242"/>
    </source>
</evidence>
<evidence type="ECO:0000256" key="3">
    <source>
        <dbReference type="ARBA" id="ARBA00007727"/>
    </source>
</evidence>
<organism evidence="14 15">
    <name type="scientific">Acer saccharum</name>
    <name type="common">Sugar maple</name>
    <dbReference type="NCBI Taxonomy" id="4024"/>
    <lineage>
        <taxon>Eukaryota</taxon>
        <taxon>Viridiplantae</taxon>
        <taxon>Streptophyta</taxon>
        <taxon>Embryophyta</taxon>
        <taxon>Tracheophyta</taxon>
        <taxon>Spermatophyta</taxon>
        <taxon>Magnoliopsida</taxon>
        <taxon>eudicotyledons</taxon>
        <taxon>Gunneridae</taxon>
        <taxon>Pentapetalae</taxon>
        <taxon>rosids</taxon>
        <taxon>malvids</taxon>
        <taxon>Sapindales</taxon>
        <taxon>Sapindaceae</taxon>
        <taxon>Hippocastanoideae</taxon>
        <taxon>Acereae</taxon>
        <taxon>Acer</taxon>
    </lineage>
</organism>
<accession>A0AA39TKE6</accession>
<dbReference type="SUPFAM" id="SSF55729">
    <property type="entry name" value="Acyl-CoA N-acyltransferases (Nat)"/>
    <property type="match status" value="1"/>
</dbReference>
<evidence type="ECO:0000256" key="5">
    <source>
        <dbReference type="ARBA" id="ARBA00022723"/>
    </source>
</evidence>
<dbReference type="InterPro" id="IPR014002">
    <property type="entry name" value="Agenet_dom_plant"/>
</dbReference>
<dbReference type="InterPro" id="IPR042163">
    <property type="entry name" value="PHF12"/>
</dbReference>
<feature type="domain" description="Agenet" evidence="13">
    <location>
        <begin position="17"/>
        <end position="76"/>
    </location>
</feature>
<dbReference type="InterPro" id="IPR032308">
    <property type="entry name" value="TDBD"/>
</dbReference>
<evidence type="ECO:0000256" key="8">
    <source>
        <dbReference type="ARBA" id="ARBA00022968"/>
    </source>
</evidence>
<evidence type="ECO:0000256" key="1">
    <source>
        <dbReference type="ARBA" id="ARBA00004123"/>
    </source>
</evidence>
<dbReference type="GO" id="GO:0008270">
    <property type="term" value="F:zinc ion binding"/>
    <property type="evidence" value="ECO:0007669"/>
    <property type="project" value="UniProtKB-KW"/>
</dbReference>
<reference evidence="14" key="2">
    <citation type="submission" date="2023-06" db="EMBL/GenBank/DDBJ databases">
        <authorList>
            <person name="Swenson N.G."/>
            <person name="Wegrzyn J.L."/>
            <person name="Mcevoy S.L."/>
        </authorList>
    </citation>
    <scope>NUCLEOTIDE SEQUENCE</scope>
    <source>
        <strain evidence="14">NS2018</strain>
        <tissue evidence="14">Leaf</tissue>
    </source>
</reference>
<dbReference type="InterPro" id="IPR016181">
    <property type="entry name" value="Acyl_CoA_acyltransferase"/>
</dbReference>
<dbReference type="Pfam" id="PF05641">
    <property type="entry name" value="Agenet"/>
    <property type="match status" value="1"/>
</dbReference>
<evidence type="ECO:0000313" key="15">
    <source>
        <dbReference type="Proteomes" id="UP001168877"/>
    </source>
</evidence>
<keyword evidence="8" id="KW-0735">Signal-anchor</keyword>
<dbReference type="Pfam" id="PF16135">
    <property type="entry name" value="TDBD"/>
    <property type="match status" value="1"/>
</dbReference>
<dbReference type="Proteomes" id="UP001168877">
    <property type="component" value="Unassembled WGS sequence"/>
</dbReference>
<comment type="caution">
    <text evidence="14">The sequence shown here is derived from an EMBL/GenBank/DDBJ whole genome shotgun (WGS) entry which is preliminary data.</text>
</comment>
<sequence>MELETKKRKRRKDFGQRKLLAGDRVEVRSEEEGFVGSWHPGTVITCSKHRRHVKYDHILKDDESGHWVEAVRVSSIIDGACNPDASQCQKRGFIRPFPPPFEFGIRSLHYGLCVDAYYKEAWWEGVIFDHDDGSEERNVFFPDLGDEMRFKFDSLRITQDWDELTEKWHPRGTWLLLELIENYKQEYLIVPISVKGIWYELRQKEGFEDKEWTSSERLLLEELMLEVIKFNNKFLADHLSQEFDQHTPSTEQETRPLLCDAHAVEPVENPEDSNAINLINPSIQKSNQNQLIVSVSDDVGPNMILSTESDRSCDDNSEYAHPQPLVVLPSDPDGSSGISAIKNRYRERFYSRKSNKIDRDYESSKRRKIAQWFPDIVPRAEFCPDVITKYAQADKRSQRYALSVDVKNHLKHLNWKIECMRDDQDVLRHRYLSPDGKCFNSLILVCLNLMDTSVKIPSSISQDDERVLCIAPDVLHRSLPELPEEDQGLDHSPLTVDSSISRDDKRALCTATHALRTPHPELPEEHRVLDNSLAVDSSLSDVLVVQPEYNPQAIKDWYMHGINENCKKDIRKSVLATQARKHLSSLGWVFKYTTTGTIKRLYSYSPEGKCYYSLRSACKDILDGKIDSKRHASTCRTKKSTIVHDKVKDQLVGGVSSSAQCPCIYLPKNPRTKRKINSSLVIRLRANSNNASLPKSLKALTTLGDDLVGSRQTRGLRPNKRVRELKIPSASSKNPISVLSWLIDNDVVLPRQKVFYRIRKNRRQMAEGKIIRKGIKCNCCRKVFTLGAFKVHIGGGDSIPASHIFLKDGRSLLDCQHEALSNSNIGSFLGEQHDKLKGNHHRGVNDTVCSVCHYGGNLILCDGCPSSCHRKCIGLKIFLGLQKLVGKPILIGGKNLNLTWTLLKPKQLDSRRVDAYDIECLSKLNIAPSVMHECFEPVKDARTGRDLVEDVIYGRGSEINRTNFKGFYTVLLERNEEMVTVANVRVFGEKVAEVPLVGTRFPFRRLGMCRLLMNELEKKLMEIGVEKLILPAIPNMLDTWTTSFGFSEMTHSERLSLLDYAFLDFQGTIMCQKLLSKTPSVLFKQPRGPQPIIPDESGDTIDRDGSSTVSEVFQSEQFEESGGEEQSLAEWWSFLTISLCLVSVLETQIASSAVLMSLRNHHNNLHHKRPMLQANQSTCALFVGTWVRDDTYPMYQSSSCPIIDAEFNCQMNGRPDSDYLKYRWQPLNCQLPRFDGVEFLMNMRGKTVMFVGDSLGRNQWESLICMIYETASPRTQTQMIRGDPLSTFKFLDYGVTVSFYRAPYLVDIDPENGKRVLKLEDITDNGKYWLDADVISFNTGHWWSHKGSLQGWDYMESKGSHYKDMDRLVALEKGLKTWANWVDNNIDRSKTRVFFQSISPTHYNPNEWSVGATSTTAKNCYGETSPMSGTTYPGAYPDQMRVVDAVIRDMSNPAYLLDITMLSELRKDGHPSIYSGNLSPEEKANPVRSADCSHWCLPGLPDTWNQLFYYALFY</sequence>
<keyword evidence="9" id="KW-1133">Transmembrane helix</keyword>
<dbReference type="InterPro" id="IPR013083">
    <property type="entry name" value="Znf_RING/FYVE/PHD"/>
</dbReference>
<keyword evidence="7" id="KW-0862">Zinc</keyword>
<dbReference type="Pfam" id="PF23209">
    <property type="entry name" value="IDM1_C"/>
    <property type="match status" value="1"/>
</dbReference>
<dbReference type="InterPro" id="IPR011011">
    <property type="entry name" value="Znf_FYVE_PHD"/>
</dbReference>
<evidence type="ECO:0000256" key="10">
    <source>
        <dbReference type="ARBA" id="ARBA00023136"/>
    </source>
</evidence>
<evidence type="ECO:0000256" key="2">
    <source>
        <dbReference type="ARBA" id="ARBA00004167"/>
    </source>
</evidence>
<evidence type="ECO:0000313" key="14">
    <source>
        <dbReference type="EMBL" id="KAK0606479.1"/>
    </source>
</evidence>
<keyword evidence="15" id="KW-1185">Reference proteome</keyword>
<name>A0AA39TKE6_ACESA</name>